<dbReference type="EMBL" id="FNUG01000001">
    <property type="protein sequence ID" value="SEE47065.1"/>
    <property type="molecule type" value="Genomic_DNA"/>
</dbReference>
<dbReference type="Proteomes" id="UP000199448">
    <property type="component" value="Unassembled WGS sequence"/>
</dbReference>
<reference evidence="3 4" key="1">
    <citation type="submission" date="2016-10" db="EMBL/GenBank/DDBJ databases">
        <authorList>
            <person name="de Groot N.N."/>
        </authorList>
    </citation>
    <scope>NUCLEOTIDE SEQUENCE [LARGE SCALE GENOMIC DNA]</scope>
    <source>
        <strain evidence="3 4">DSM 23553</strain>
    </source>
</reference>
<feature type="transmembrane region" description="Helical" evidence="1">
    <location>
        <begin position="206"/>
        <end position="225"/>
    </location>
</feature>
<dbReference type="STRING" id="390640.SAMN04488034_101615"/>
<feature type="domain" description="DUF1206" evidence="2">
    <location>
        <begin position="103"/>
        <end position="177"/>
    </location>
</feature>
<feature type="transmembrane region" description="Helical" evidence="1">
    <location>
        <begin position="22"/>
        <end position="41"/>
    </location>
</feature>
<feature type="domain" description="DUF1206" evidence="2">
    <location>
        <begin position="16"/>
        <end position="80"/>
    </location>
</feature>
<keyword evidence="4" id="KW-1185">Reference proteome</keyword>
<protein>
    <recommendedName>
        <fullName evidence="2">DUF1206 domain-containing protein</fullName>
    </recommendedName>
</protein>
<dbReference type="Pfam" id="PF06724">
    <property type="entry name" value="DUF1206"/>
    <property type="match status" value="3"/>
</dbReference>
<dbReference type="AlphaFoldDB" id="A0A1H5J3G3"/>
<keyword evidence="1" id="KW-1133">Transmembrane helix</keyword>
<sequence>MNLNPDEAHVAKIRSAGFFTKGIVYSLVGALTFMAAFDLGGDIASTDGVIKFLLSLPLGKILGAVVALGLLAYTLWRLYEMFFLPGIPGSSKKAKKGFKRFRYFYSAVFYGFIAYSFARPLIKDLGGHKNPGSSSGGANEQKAALWELLSTDWGKYVIWALAIIVAGQALWQFKLGYSGKFMKKIDNYPDIKHEYDVIRNSGRMGYAARGTVFGIISFFLIKVILQHNADAYKGTEGALQYLLSFSYGSFLLGATALGLLGYGIFNLMVARHADYTTLN</sequence>
<feature type="transmembrane region" description="Helical" evidence="1">
    <location>
        <begin position="61"/>
        <end position="79"/>
    </location>
</feature>
<evidence type="ECO:0000313" key="3">
    <source>
        <dbReference type="EMBL" id="SEE47065.1"/>
    </source>
</evidence>
<evidence type="ECO:0000313" key="4">
    <source>
        <dbReference type="Proteomes" id="UP000199448"/>
    </source>
</evidence>
<dbReference type="RefSeq" id="WP_093111579.1">
    <property type="nucleotide sequence ID" value="NZ_FNGG01000001.1"/>
</dbReference>
<gene>
    <name evidence="3" type="ORF">SAMN04488034_101615</name>
</gene>
<organism evidence="3 4">
    <name type="scientific">Salinimicrobium catena</name>
    <dbReference type="NCBI Taxonomy" id="390640"/>
    <lineage>
        <taxon>Bacteria</taxon>
        <taxon>Pseudomonadati</taxon>
        <taxon>Bacteroidota</taxon>
        <taxon>Flavobacteriia</taxon>
        <taxon>Flavobacteriales</taxon>
        <taxon>Flavobacteriaceae</taxon>
        <taxon>Salinimicrobium</taxon>
    </lineage>
</organism>
<name>A0A1H5J3G3_9FLAO</name>
<dbReference type="InterPro" id="IPR009597">
    <property type="entry name" value="DUF1206"/>
</dbReference>
<feature type="transmembrane region" description="Helical" evidence="1">
    <location>
        <begin position="100"/>
        <end position="118"/>
    </location>
</feature>
<keyword evidence="1" id="KW-0812">Transmembrane</keyword>
<evidence type="ECO:0000256" key="1">
    <source>
        <dbReference type="SAM" id="Phobius"/>
    </source>
</evidence>
<proteinExistence type="predicted"/>
<accession>A0A1H5J3G3</accession>
<feature type="transmembrane region" description="Helical" evidence="1">
    <location>
        <begin position="245"/>
        <end position="265"/>
    </location>
</feature>
<feature type="domain" description="DUF1206" evidence="2">
    <location>
        <begin position="205"/>
        <end position="271"/>
    </location>
</feature>
<keyword evidence="1" id="KW-0472">Membrane</keyword>
<feature type="transmembrane region" description="Helical" evidence="1">
    <location>
        <begin position="156"/>
        <end position="173"/>
    </location>
</feature>
<dbReference type="OrthoDB" id="1490880at2"/>
<evidence type="ECO:0000259" key="2">
    <source>
        <dbReference type="Pfam" id="PF06724"/>
    </source>
</evidence>